<gene>
    <name evidence="6" type="ORF">HUJ06_025710</name>
</gene>
<dbReference type="PANTHER" id="PTHR33124">
    <property type="entry name" value="TRANSCRIPTION FACTOR IBH1-LIKE 1"/>
    <property type="match status" value="1"/>
</dbReference>
<dbReference type="GO" id="GO:0046983">
    <property type="term" value="F:protein dimerization activity"/>
    <property type="evidence" value="ECO:0007669"/>
    <property type="project" value="InterPro"/>
</dbReference>
<evidence type="ECO:0000256" key="1">
    <source>
        <dbReference type="ARBA" id="ARBA00004123"/>
    </source>
</evidence>
<evidence type="ECO:0000259" key="5">
    <source>
        <dbReference type="Pfam" id="PF26576"/>
    </source>
</evidence>
<dbReference type="InterPro" id="IPR059002">
    <property type="entry name" value="IBH1_N"/>
</dbReference>
<keyword evidence="7" id="KW-1185">Reference proteome</keyword>
<proteinExistence type="predicted"/>
<keyword evidence="4" id="KW-0539">Nucleus</keyword>
<dbReference type="GO" id="GO:0006355">
    <property type="term" value="P:regulation of DNA-templated transcription"/>
    <property type="evidence" value="ECO:0007669"/>
    <property type="project" value="InterPro"/>
</dbReference>
<dbReference type="InterPro" id="IPR044549">
    <property type="entry name" value="bHLH_AtIBH1-like"/>
</dbReference>
<dbReference type="GO" id="GO:0000976">
    <property type="term" value="F:transcription cis-regulatory region binding"/>
    <property type="evidence" value="ECO:0007669"/>
    <property type="project" value="UniProtKB-ARBA"/>
</dbReference>
<accession>A0A822XV85</accession>
<sequence length="171" mass="19666">MVVCLSIYPKKSLQLYLASMNSKSLSSNPCRKTSFTRRFLRALAEIRREEPNSSSHVDISRRCQRIKVAAYASMASAVGSKRAWSRAMICKVRNRAICRASMRQKIKISKWKKAVANKHRRDVNQEDELRRLVPGGKSMDFCKLLEETAHYIKSLTTQVQVMRSIADYYST</sequence>
<evidence type="ECO:0000313" key="7">
    <source>
        <dbReference type="Proteomes" id="UP000607653"/>
    </source>
</evidence>
<reference evidence="6 7" key="1">
    <citation type="journal article" date="2020" name="Mol. Biol. Evol.">
        <title>Distinct Expression and Methylation Patterns for Genes with Different Fates following a Single Whole-Genome Duplication in Flowering Plants.</title>
        <authorList>
            <person name="Shi T."/>
            <person name="Rahmani R.S."/>
            <person name="Gugger P.F."/>
            <person name="Wang M."/>
            <person name="Li H."/>
            <person name="Zhang Y."/>
            <person name="Li Z."/>
            <person name="Wang Q."/>
            <person name="Van de Peer Y."/>
            <person name="Marchal K."/>
            <person name="Chen J."/>
        </authorList>
    </citation>
    <scope>NUCLEOTIDE SEQUENCE [LARGE SCALE GENOMIC DNA]</scope>
    <source>
        <tissue evidence="6">Leaf</tissue>
    </source>
</reference>
<comment type="subcellular location">
    <subcellularLocation>
        <location evidence="1">Nucleus</location>
    </subcellularLocation>
</comment>
<dbReference type="SUPFAM" id="SSF47459">
    <property type="entry name" value="HLH, helix-loop-helix DNA-binding domain"/>
    <property type="match status" value="1"/>
</dbReference>
<evidence type="ECO:0000256" key="2">
    <source>
        <dbReference type="ARBA" id="ARBA00023015"/>
    </source>
</evidence>
<name>A0A822XV85_NELNU</name>
<dbReference type="PANTHER" id="PTHR33124:SF40">
    <property type="entry name" value="TRANSCRIPTION FACTOR IBH1"/>
    <property type="match status" value="1"/>
</dbReference>
<dbReference type="EMBL" id="DUZY01000001">
    <property type="protein sequence ID" value="DAD24247.1"/>
    <property type="molecule type" value="Genomic_DNA"/>
</dbReference>
<dbReference type="CDD" id="cd11444">
    <property type="entry name" value="bHLH_AtIBH1_like"/>
    <property type="match status" value="1"/>
</dbReference>
<organism evidence="6 7">
    <name type="scientific">Nelumbo nucifera</name>
    <name type="common">Sacred lotus</name>
    <dbReference type="NCBI Taxonomy" id="4432"/>
    <lineage>
        <taxon>Eukaryota</taxon>
        <taxon>Viridiplantae</taxon>
        <taxon>Streptophyta</taxon>
        <taxon>Embryophyta</taxon>
        <taxon>Tracheophyta</taxon>
        <taxon>Spermatophyta</taxon>
        <taxon>Magnoliopsida</taxon>
        <taxon>Proteales</taxon>
        <taxon>Nelumbonaceae</taxon>
        <taxon>Nelumbo</taxon>
    </lineage>
</organism>
<evidence type="ECO:0000256" key="3">
    <source>
        <dbReference type="ARBA" id="ARBA00023163"/>
    </source>
</evidence>
<dbReference type="GO" id="GO:0005634">
    <property type="term" value="C:nucleus"/>
    <property type="evidence" value="ECO:0007669"/>
    <property type="project" value="UniProtKB-SubCell"/>
</dbReference>
<keyword evidence="2" id="KW-0805">Transcription regulation</keyword>
<keyword evidence="3" id="KW-0804">Transcription</keyword>
<feature type="domain" description="IBH1-like N-terminal" evidence="5">
    <location>
        <begin position="32"/>
        <end position="95"/>
    </location>
</feature>
<protein>
    <recommendedName>
        <fullName evidence="5">IBH1-like N-terminal domain-containing protein</fullName>
    </recommendedName>
</protein>
<dbReference type="Pfam" id="PF26576">
    <property type="entry name" value="IBH1_N"/>
    <property type="match status" value="1"/>
</dbReference>
<dbReference type="InterPro" id="IPR036638">
    <property type="entry name" value="HLH_DNA-bd_sf"/>
</dbReference>
<dbReference type="InterPro" id="IPR044660">
    <property type="entry name" value="IBH1-like"/>
</dbReference>
<dbReference type="Proteomes" id="UP000607653">
    <property type="component" value="Unassembled WGS sequence"/>
</dbReference>
<evidence type="ECO:0000256" key="4">
    <source>
        <dbReference type="ARBA" id="ARBA00023242"/>
    </source>
</evidence>
<dbReference type="AlphaFoldDB" id="A0A822XV85"/>
<comment type="caution">
    <text evidence="6">The sequence shown here is derived from an EMBL/GenBank/DDBJ whole genome shotgun (WGS) entry which is preliminary data.</text>
</comment>
<evidence type="ECO:0000313" key="6">
    <source>
        <dbReference type="EMBL" id="DAD24247.1"/>
    </source>
</evidence>